<dbReference type="PANTHER" id="PTHR10073:SF47">
    <property type="entry name" value="DNA MISMATCH REPAIR PROTEIN MLH3"/>
    <property type="match status" value="1"/>
</dbReference>
<dbReference type="Pfam" id="PF13589">
    <property type="entry name" value="HATPase_c_3"/>
    <property type="match status" value="1"/>
</dbReference>
<dbReference type="InterPro" id="IPR038973">
    <property type="entry name" value="MutL/Mlh/Pms-like"/>
</dbReference>
<dbReference type="Gene3D" id="3.30.565.10">
    <property type="entry name" value="Histidine kinase-like ATPase, C-terminal domain"/>
    <property type="match status" value="1"/>
</dbReference>
<dbReference type="PANTHER" id="PTHR10073">
    <property type="entry name" value="DNA MISMATCH REPAIR PROTEIN MLH, PMS, MUTL"/>
    <property type="match status" value="1"/>
</dbReference>
<dbReference type="SUPFAM" id="SSF55874">
    <property type="entry name" value="ATPase domain of HSP90 chaperone/DNA topoisomerase II/histidine kinase"/>
    <property type="match status" value="1"/>
</dbReference>
<feature type="region of interest" description="Disordered" evidence="2">
    <location>
        <begin position="380"/>
        <end position="507"/>
    </location>
</feature>
<dbReference type="SMART" id="SM00853">
    <property type="entry name" value="MutL_C"/>
    <property type="match status" value="1"/>
</dbReference>
<dbReference type="InterPro" id="IPR042121">
    <property type="entry name" value="MutL_C_regsub"/>
</dbReference>
<dbReference type="AlphaFoldDB" id="A0AB34FJW3"/>
<evidence type="ECO:0000256" key="2">
    <source>
        <dbReference type="SAM" id="MobiDB-lite"/>
    </source>
</evidence>
<sequence>MSIRQLPDHVVDNLKSSATVTSLNGVVCGLIANSLDAGAARINVRLDFARGDCVVEDDGSGIEPCEFLQDGGLGKLHHTSKDPASSTVHGRRGDFIAAVATLSLLSVVSHHHRHVSQAALAIHNSKVLTRHVPAPLEQRVDAFDHGTRVSVRSLFGSMPVRVKHRASVFSERSAVDKEWGHLVREVAALLLAWPTEVSVSLHELPASRQVRLKSSSIADLIPRVSRLFIQASLADSGDASSWIPVSASSRHVRIKGCVSTTPVATRRAQIMSLGVRPILDNHDSNVLFDAANKVFGNSSFGIVEDAEGRESSAKPRKGLERWPMFYFQINLLGLEVEVNELANNPRNGLSDIADLLQTLCYEFLKKHHFRPLSIEKSSDRTAFSTAKVPKRSGKASTRSPAPSQESHSLRVPRSESPFDDWNRGKVGKPTLPDRRAKTAPDRRDSSSFTALEQPRRFIGEGGRLIRRPFDDPPVNKAEAAESGPHTSKAPSTVTNLQSTIDPGHGPKRLRVLESRPKPAPSPWLKYILDSWKNPVFEPVEKPVPRISGDDTHYGASGLHQCRGDGMDVNFEAGSINLAGRLSRSTMADAEFVAQVDRKFILIKLALAPTTQVSDERHSQALVMVDQHAADERCRLEDLMAGYFVNSGAGVVQPVVESLDRSINFETAGREGELIQRHQGHFGAWGVQMAVESGPGTAKVVVLGLPPSILERCRSEPRLVIDLIRKEAWALDDGTAVPPRSLSRDAGKPWSSWFRGCPSGILELLYSRSCRSAIMFNDELSADECRALVRRLSRCAFPFQCAHGRPSMVPLADVGSGPSGRIGGWHADGTAAIGAERWKRWMVGTGAGAGGGGGGPGTGDGDGTGRGRRL</sequence>
<reference evidence="4" key="1">
    <citation type="submission" date="2023-01" db="EMBL/GenBank/DDBJ databases">
        <title>The growth and conidiation of Purpureocillium lavendulum are regulated by nitrogen source and histone H3K14 acetylation.</title>
        <authorList>
            <person name="Tang P."/>
            <person name="Han J."/>
            <person name="Zhang C."/>
            <person name="Tang P."/>
            <person name="Qi F."/>
            <person name="Zhang K."/>
            <person name="Liang L."/>
        </authorList>
    </citation>
    <scope>NUCLEOTIDE SEQUENCE</scope>
    <source>
        <strain evidence="4">YMF1.00683</strain>
    </source>
</reference>
<evidence type="ECO:0000259" key="3">
    <source>
        <dbReference type="SMART" id="SM00853"/>
    </source>
</evidence>
<dbReference type="InterPro" id="IPR042120">
    <property type="entry name" value="MutL_C_dimsub"/>
</dbReference>
<dbReference type="InterPro" id="IPR014790">
    <property type="entry name" value="MutL_C"/>
</dbReference>
<dbReference type="Gene3D" id="3.30.1540.20">
    <property type="entry name" value="MutL, C-terminal domain, dimerisation subdomain"/>
    <property type="match status" value="1"/>
</dbReference>
<proteinExistence type="inferred from homology"/>
<feature type="region of interest" description="Disordered" evidence="2">
    <location>
        <begin position="844"/>
        <end position="869"/>
    </location>
</feature>
<comment type="caution">
    <text evidence="4">The sequence shown here is derived from an EMBL/GenBank/DDBJ whole genome shotgun (WGS) entry which is preliminary data.</text>
</comment>
<organism evidence="4 5">
    <name type="scientific">Purpureocillium lavendulum</name>
    <dbReference type="NCBI Taxonomy" id="1247861"/>
    <lineage>
        <taxon>Eukaryota</taxon>
        <taxon>Fungi</taxon>
        <taxon>Dikarya</taxon>
        <taxon>Ascomycota</taxon>
        <taxon>Pezizomycotina</taxon>
        <taxon>Sordariomycetes</taxon>
        <taxon>Hypocreomycetidae</taxon>
        <taxon>Hypocreales</taxon>
        <taxon>Ophiocordycipitaceae</taxon>
        <taxon>Purpureocillium</taxon>
    </lineage>
</organism>
<dbReference type="GO" id="GO:0006298">
    <property type="term" value="P:mismatch repair"/>
    <property type="evidence" value="ECO:0007669"/>
    <property type="project" value="InterPro"/>
</dbReference>
<dbReference type="InterPro" id="IPR037198">
    <property type="entry name" value="MutL_C_sf"/>
</dbReference>
<dbReference type="GO" id="GO:0032300">
    <property type="term" value="C:mismatch repair complex"/>
    <property type="evidence" value="ECO:0007669"/>
    <property type="project" value="InterPro"/>
</dbReference>
<dbReference type="EMBL" id="JAQHRD010000006">
    <property type="protein sequence ID" value="KAJ6439448.1"/>
    <property type="molecule type" value="Genomic_DNA"/>
</dbReference>
<dbReference type="Gene3D" id="3.30.1370.100">
    <property type="entry name" value="MutL, C-terminal domain, regulatory subdomain"/>
    <property type="match status" value="1"/>
</dbReference>
<evidence type="ECO:0000313" key="5">
    <source>
        <dbReference type="Proteomes" id="UP001163105"/>
    </source>
</evidence>
<evidence type="ECO:0000313" key="4">
    <source>
        <dbReference type="EMBL" id="KAJ6439448.1"/>
    </source>
</evidence>
<protein>
    <submittedName>
        <fullName evidence="4">MLH3 protein</fullName>
    </submittedName>
</protein>
<keyword evidence="5" id="KW-1185">Reference proteome</keyword>
<feature type="compositionally biased region" description="Gly residues" evidence="2">
    <location>
        <begin position="844"/>
        <end position="863"/>
    </location>
</feature>
<comment type="similarity">
    <text evidence="1">Belongs to the DNA mismatch repair MutL/HexB family.</text>
</comment>
<feature type="compositionally biased region" description="Polar residues" evidence="2">
    <location>
        <begin position="394"/>
        <end position="406"/>
    </location>
</feature>
<gene>
    <name evidence="4" type="primary">MLH3</name>
    <name evidence="4" type="ORF">O9K51_07333</name>
</gene>
<dbReference type="SUPFAM" id="SSF118116">
    <property type="entry name" value="DNA mismatch repair protein MutL"/>
    <property type="match status" value="1"/>
</dbReference>
<dbReference type="GO" id="GO:0005524">
    <property type="term" value="F:ATP binding"/>
    <property type="evidence" value="ECO:0007669"/>
    <property type="project" value="InterPro"/>
</dbReference>
<feature type="compositionally biased region" description="Polar residues" evidence="2">
    <location>
        <begin position="484"/>
        <end position="500"/>
    </location>
</feature>
<feature type="domain" description="MutL C-terminal dimerisation" evidence="3">
    <location>
        <begin position="591"/>
        <end position="779"/>
    </location>
</feature>
<feature type="compositionally biased region" description="Basic and acidic residues" evidence="2">
    <location>
        <begin position="431"/>
        <end position="445"/>
    </location>
</feature>
<dbReference type="Proteomes" id="UP001163105">
    <property type="component" value="Unassembled WGS sequence"/>
</dbReference>
<accession>A0AB34FJW3</accession>
<dbReference type="GO" id="GO:0140664">
    <property type="term" value="F:ATP-dependent DNA damage sensor activity"/>
    <property type="evidence" value="ECO:0007669"/>
    <property type="project" value="InterPro"/>
</dbReference>
<evidence type="ECO:0000256" key="1">
    <source>
        <dbReference type="ARBA" id="ARBA00006082"/>
    </source>
</evidence>
<name>A0AB34FJW3_9HYPO</name>
<dbReference type="InterPro" id="IPR036890">
    <property type="entry name" value="HATPase_C_sf"/>
</dbReference>
<dbReference type="GO" id="GO:0016887">
    <property type="term" value="F:ATP hydrolysis activity"/>
    <property type="evidence" value="ECO:0007669"/>
    <property type="project" value="InterPro"/>
</dbReference>